<dbReference type="Proteomes" id="UP000479710">
    <property type="component" value="Unassembled WGS sequence"/>
</dbReference>
<gene>
    <name evidence="2" type="ORF">E2562_019597</name>
</gene>
<organism evidence="2 3">
    <name type="scientific">Oryza meyeriana var. granulata</name>
    <dbReference type="NCBI Taxonomy" id="110450"/>
    <lineage>
        <taxon>Eukaryota</taxon>
        <taxon>Viridiplantae</taxon>
        <taxon>Streptophyta</taxon>
        <taxon>Embryophyta</taxon>
        <taxon>Tracheophyta</taxon>
        <taxon>Spermatophyta</taxon>
        <taxon>Magnoliopsida</taxon>
        <taxon>Liliopsida</taxon>
        <taxon>Poales</taxon>
        <taxon>Poaceae</taxon>
        <taxon>BOP clade</taxon>
        <taxon>Oryzoideae</taxon>
        <taxon>Oryzeae</taxon>
        <taxon>Oryzinae</taxon>
        <taxon>Oryza</taxon>
        <taxon>Oryza meyeriana</taxon>
    </lineage>
</organism>
<feature type="transmembrane region" description="Helical" evidence="1">
    <location>
        <begin position="20"/>
        <end position="45"/>
    </location>
</feature>
<reference evidence="2 3" key="1">
    <citation type="submission" date="2019-11" db="EMBL/GenBank/DDBJ databases">
        <title>Whole genome sequence of Oryza granulata.</title>
        <authorList>
            <person name="Li W."/>
        </authorList>
    </citation>
    <scope>NUCLEOTIDE SEQUENCE [LARGE SCALE GENOMIC DNA]</scope>
    <source>
        <strain evidence="3">cv. Menghai</strain>
        <tissue evidence="2">Leaf</tissue>
    </source>
</reference>
<protein>
    <submittedName>
        <fullName evidence="2">Uncharacterized protein</fullName>
    </submittedName>
</protein>
<name>A0A6G1EXD9_9ORYZ</name>
<keyword evidence="1" id="KW-0812">Transmembrane</keyword>
<evidence type="ECO:0000313" key="2">
    <source>
        <dbReference type="EMBL" id="KAF0929275.1"/>
    </source>
</evidence>
<proteinExistence type="predicted"/>
<sequence>MRTDSQQAWLLAGVREEGPLLLRLATFASKVPTNSAIVALAFFAIRLALAVVRVTACAVIVVVVATTATAAITSLAVATTTVLLFFE</sequence>
<evidence type="ECO:0000313" key="3">
    <source>
        <dbReference type="Proteomes" id="UP000479710"/>
    </source>
</evidence>
<dbReference type="AlphaFoldDB" id="A0A6G1EXD9"/>
<feature type="transmembrane region" description="Helical" evidence="1">
    <location>
        <begin position="57"/>
        <end position="86"/>
    </location>
</feature>
<dbReference type="EMBL" id="SPHZ02000002">
    <property type="protein sequence ID" value="KAF0929275.1"/>
    <property type="molecule type" value="Genomic_DNA"/>
</dbReference>
<evidence type="ECO:0000256" key="1">
    <source>
        <dbReference type="SAM" id="Phobius"/>
    </source>
</evidence>
<keyword evidence="3" id="KW-1185">Reference proteome</keyword>
<accession>A0A6G1EXD9</accession>
<comment type="caution">
    <text evidence="2">The sequence shown here is derived from an EMBL/GenBank/DDBJ whole genome shotgun (WGS) entry which is preliminary data.</text>
</comment>
<keyword evidence="1" id="KW-1133">Transmembrane helix</keyword>
<keyword evidence="1" id="KW-0472">Membrane</keyword>